<evidence type="ECO:0000313" key="4">
    <source>
        <dbReference type="EMBL" id="SFV38152.1"/>
    </source>
</evidence>
<feature type="domain" description="PepSY" evidence="3">
    <location>
        <begin position="7"/>
        <end position="87"/>
    </location>
</feature>
<dbReference type="Pfam" id="PF13670">
    <property type="entry name" value="PepSY_2"/>
    <property type="match status" value="1"/>
</dbReference>
<dbReference type="EMBL" id="FPCH01000003">
    <property type="protein sequence ID" value="SFV38152.1"/>
    <property type="molecule type" value="Genomic_DNA"/>
</dbReference>
<dbReference type="OrthoDB" id="7365433at2"/>
<accession>A0A1I7NU54</accession>
<sequence length="90" mass="9870">MRTLFLAALLPVLVVGPAAYAKDDEPCTRAPKEQWLTTEQLKTKLTEQGFTVSKIEIEEGCAEVDVRGKDGKESELHLDPATGNVVEIDD</sequence>
<protein>
    <submittedName>
        <fullName evidence="4">Peptidase propeptide and YPEB domain-containing protein</fullName>
    </submittedName>
</protein>
<evidence type="ECO:0000259" key="3">
    <source>
        <dbReference type="Pfam" id="PF13670"/>
    </source>
</evidence>
<proteinExistence type="predicted"/>
<evidence type="ECO:0000256" key="1">
    <source>
        <dbReference type="SAM" id="MobiDB-lite"/>
    </source>
</evidence>
<dbReference type="RefSeq" id="WP_092869002.1">
    <property type="nucleotide sequence ID" value="NZ_FPCH01000003.1"/>
</dbReference>
<feature type="chain" id="PRO_5011677152" evidence="2">
    <location>
        <begin position="22"/>
        <end position="90"/>
    </location>
</feature>
<evidence type="ECO:0000256" key="2">
    <source>
        <dbReference type="SAM" id="SignalP"/>
    </source>
</evidence>
<dbReference type="AlphaFoldDB" id="A0A1I7NU54"/>
<evidence type="ECO:0000313" key="5">
    <source>
        <dbReference type="Proteomes" id="UP000199423"/>
    </source>
</evidence>
<organism evidence="4 5">
    <name type="scientific">Hyphomicrobium facile</name>
    <dbReference type="NCBI Taxonomy" id="51670"/>
    <lineage>
        <taxon>Bacteria</taxon>
        <taxon>Pseudomonadati</taxon>
        <taxon>Pseudomonadota</taxon>
        <taxon>Alphaproteobacteria</taxon>
        <taxon>Hyphomicrobiales</taxon>
        <taxon>Hyphomicrobiaceae</taxon>
        <taxon>Hyphomicrobium</taxon>
    </lineage>
</organism>
<reference evidence="5" key="1">
    <citation type="submission" date="2016-10" db="EMBL/GenBank/DDBJ databases">
        <authorList>
            <person name="Varghese N."/>
            <person name="Submissions S."/>
        </authorList>
    </citation>
    <scope>NUCLEOTIDE SEQUENCE [LARGE SCALE GENOMIC DNA]</scope>
    <source>
        <strain evidence="5">DSM 1565</strain>
    </source>
</reference>
<keyword evidence="2" id="KW-0732">Signal</keyword>
<keyword evidence="5" id="KW-1185">Reference proteome</keyword>
<feature type="signal peptide" evidence="2">
    <location>
        <begin position="1"/>
        <end position="21"/>
    </location>
</feature>
<feature type="compositionally biased region" description="Basic and acidic residues" evidence="1">
    <location>
        <begin position="68"/>
        <end position="78"/>
    </location>
</feature>
<dbReference type="STRING" id="51670.SAMN04488557_3555"/>
<dbReference type="Proteomes" id="UP000199423">
    <property type="component" value="Unassembled WGS sequence"/>
</dbReference>
<name>A0A1I7NU54_9HYPH</name>
<gene>
    <name evidence="4" type="ORF">SAMN04488557_3555</name>
</gene>
<feature type="region of interest" description="Disordered" evidence="1">
    <location>
        <begin position="68"/>
        <end position="90"/>
    </location>
</feature>
<dbReference type="InterPro" id="IPR025711">
    <property type="entry name" value="PepSY"/>
</dbReference>